<dbReference type="Gene3D" id="3.40.50.2300">
    <property type="match status" value="1"/>
</dbReference>
<keyword evidence="4" id="KW-1185">Reference proteome</keyword>
<evidence type="ECO:0000259" key="2">
    <source>
        <dbReference type="SMART" id="SM00226"/>
    </source>
</evidence>
<dbReference type="Proteomes" id="UP001165962">
    <property type="component" value="Unassembled WGS sequence"/>
</dbReference>
<dbReference type="PANTHER" id="PTHR43428">
    <property type="entry name" value="ARSENATE REDUCTASE"/>
    <property type="match status" value="1"/>
</dbReference>
<protein>
    <submittedName>
        <fullName evidence="3">Arsenate reductase ArsC</fullName>
    </submittedName>
</protein>
<dbReference type="SMART" id="SM00226">
    <property type="entry name" value="LMWPc"/>
    <property type="match status" value="1"/>
</dbReference>
<evidence type="ECO:0000313" key="3">
    <source>
        <dbReference type="EMBL" id="NHN33167.1"/>
    </source>
</evidence>
<proteinExistence type="predicted"/>
<feature type="domain" description="Phosphotyrosine protein phosphatase I" evidence="2">
    <location>
        <begin position="5"/>
        <end position="135"/>
    </location>
</feature>
<dbReference type="InterPro" id="IPR036196">
    <property type="entry name" value="Ptyr_pPase_sf"/>
</dbReference>
<evidence type="ECO:0000256" key="1">
    <source>
        <dbReference type="ARBA" id="ARBA00022849"/>
    </source>
</evidence>
<dbReference type="SUPFAM" id="SSF52788">
    <property type="entry name" value="Phosphotyrosine protein phosphatases I"/>
    <property type="match status" value="1"/>
</dbReference>
<gene>
    <name evidence="3" type="ORF">G9U52_25450</name>
</gene>
<accession>A0ABX0JAJ2</accession>
<name>A0ABX0JAJ2_9BACL</name>
<keyword evidence="1" id="KW-0059">Arsenical resistance</keyword>
<evidence type="ECO:0000313" key="4">
    <source>
        <dbReference type="Proteomes" id="UP001165962"/>
    </source>
</evidence>
<dbReference type="PANTHER" id="PTHR43428:SF1">
    <property type="entry name" value="ARSENATE REDUCTASE"/>
    <property type="match status" value="1"/>
</dbReference>
<reference evidence="3" key="1">
    <citation type="submission" date="2020-03" db="EMBL/GenBank/DDBJ databases">
        <title>Draft sequencing of Paenibacilllus sp. S3N08.</title>
        <authorList>
            <person name="Kim D.-U."/>
        </authorList>
    </citation>
    <scope>NUCLEOTIDE SEQUENCE</scope>
    <source>
        <strain evidence="3">S3N08</strain>
    </source>
</reference>
<comment type="caution">
    <text evidence="3">The sequence shown here is derived from an EMBL/GenBank/DDBJ whole genome shotgun (WGS) entry which is preliminary data.</text>
</comment>
<sequence length="141" mass="15929">MSKKKHVYFICYQNRCRSQMAEAFAKYYAGEHVVAESAGLEASEIHPLTIEVMKEVGIDISQNASKKLNMKTFMAANAIVKLCEQVAEKCPVVPFNIINMEWNIKDPLAIEGRTIEDVRVARDEIREKVLDLLKGMDIPVA</sequence>
<dbReference type="CDD" id="cd16345">
    <property type="entry name" value="LMWP_ArsC"/>
    <property type="match status" value="1"/>
</dbReference>
<dbReference type="EMBL" id="JAAOIW010000011">
    <property type="protein sequence ID" value="NHN33167.1"/>
    <property type="molecule type" value="Genomic_DNA"/>
</dbReference>
<organism evidence="3 4">
    <name type="scientific">Paenibacillus agricola</name>
    <dbReference type="NCBI Taxonomy" id="2716264"/>
    <lineage>
        <taxon>Bacteria</taxon>
        <taxon>Bacillati</taxon>
        <taxon>Bacillota</taxon>
        <taxon>Bacilli</taxon>
        <taxon>Bacillales</taxon>
        <taxon>Paenibacillaceae</taxon>
        <taxon>Paenibacillus</taxon>
    </lineage>
</organism>
<dbReference type="RefSeq" id="WP_166153480.1">
    <property type="nucleotide sequence ID" value="NZ_JAAOIW010000011.1"/>
</dbReference>
<dbReference type="InterPro" id="IPR023485">
    <property type="entry name" value="Ptyr_pPase"/>
</dbReference>
<dbReference type="Pfam" id="PF01451">
    <property type="entry name" value="LMWPc"/>
    <property type="match status" value="1"/>
</dbReference>